<proteinExistence type="predicted"/>
<feature type="chain" id="PRO_5019054882" evidence="2">
    <location>
        <begin position="26"/>
        <end position="178"/>
    </location>
</feature>
<sequence>MSSMDAKRVCLALAACLTTSNHVSGSFVGEGRDTEDNTGGSSKVDRWIGQLALPTVRNERTSTGYRTGGPRQPSLDGATGATSATVAEVPGPSPTMAGDYISHARVVWMTLQGGLSFPTNMAGIMARNPLLDTKLRELADGDLSGWALFLVHVETLSWTTMDQAALDTIDMPIPWTYA</sequence>
<name>A0A420Y3A2_9PEZI</name>
<evidence type="ECO:0000313" key="4">
    <source>
        <dbReference type="Proteomes" id="UP000275385"/>
    </source>
</evidence>
<evidence type="ECO:0000313" key="3">
    <source>
        <dbReference type="EMBL" id="RKU42366.1"/>
    </source>
</evidence>
<organism evidence="3 4">
    <name type="scientific">Coniochaeta pulveracea</name>
    <dbReference type="NCBI Taxonomy" id="177199"/>
    <lineage>
        <taxon>Eukaryota</taxon>
        <taxon>Fungi</taxon>
        <taxon>Dikarya</taxon>
        <taxon>Ascomycota</taxon>
        <taxon>Pezizomycotina</taxon>
        <taxon>Sordariomycetes</taxon>
        <taxon>Sordariomycetidae</taxon>
        <taxon>Coniochaetales</taxon>
        <taxon>Coniochaetaceae</taxon>
        <taxon>Coniochaeta</taxon>
    </lineage>
</organism>
<dbReference type="Proteomes" id="UP000275385">
    <property type="component" value="Unassembled WGS sequence"/>
</dbReference>
<reference evidence="3 4" key="1">
    <citation type="submission" date="2018-08" db="EMBL/GenBank/DDBJ databases">
        <title>Draft genome of the lignicolous fungus Coniochaeta pulveracea.</title>
        <authorList>
            <person name="Borstlap C.J."/>
            <person name="De Witt R.N."/>
            <person name="Botha A."/>
            <person name="Volschenk H."/>
        </authorList>
    </citation>
    <scope>NUCLEOTIDE SEQUENCE [LARGE SCALE GENOMIC DNA]</scope>
    <source>
        <strain evidence="3 4">CAB683</strain>
    </source>
</reference>
<dbReference type="AlphaFoldDB" id="A0A420Y3A2"/>
<keyword evidence="4" id="KW-1185">Reference proteome</keyword>
<protein>
    <submittedName>
        <fullName evidence="3">Uncharacterized protein</fullName>
    </submittedName>
</protein>
<feature type="region of interest" description="Disordered" evidence="1">
    <location>
        <begin position="60"/>
        <end position="90"/>
    </location>
</feature>
<dbReference type="EMBL" id="QVQW01000057">
    <property type="protein sequence ID" value="RKU42366.1"/>
    <property type="molecule type" value="Genomic_DNA"/>
</dbReference>
<comment type="caution">
    <text evidence="3">The sequence shown here is derived from an EMBL/GenBank/DDBJ whole genome shotgun (WGS) entry which is preliminary data.</text>
</comment>
<keyword evidence="2" id="KW-0732">Signal</keyword>
<accession>A0A420Y3A2</accession>
<feature type="region of interest" description="Disordered" evidence="1">
    <location>
        <begin position="24"/>
        <end position="43"/>
    </location>
</feature>
<gene>
    <name evidence="3" type="ORF">DL546_001340</name>
</gene>
<feature type="signal peptide" evidence="2">
    <location>
        <begin position="1"/>
        <end position="25"/>
    </location>
</feature>
<evidence type="ECO:0000256" key="1">
    <source>
        <dbReference type="SAM" id="MobiDB-lite"/>
    </source>
</evidence>
<evidence type="ECO:0000256" key="2">
    <source>
        <dbReference type="SAM" id="SignalP"/>
    </source>
</evidence>